<dbReference type="Gene3D" id="3.10.200.10">
    <property type="entry name" value="Alpha carbonic anhydrase"/>
    <property type="match status" value="2"/>
</dbReference>
<accession>A0A8W8J0A8</accession>
<keyword evidence="6" id="KW-0732">Signal</keyword>
<evidence type="ECO:0000256" key="7">
    <source>
        <dbReference type="SAM" id="MobiDB-lite"/>
    </source>
</evidence>
<keyword evidence="5 6" id="KW-0862">Zinc</keyword>
<evidence type="ECO:0000256" key="5">
    <source>
        <dbReference type="ARBA" id="ARBA00022833"/>
    </source>
</evidence>
<feature type="domain" description="Alpha-carbonic anhydrase" evidence="8">
    <location>
        <begin position="44"/>
        <end position="431"/>
    </location>
</feature>
<dbReference type="EC" id="4.2.1.1" evidence="6"/>
<feature type="compositionally biased region" description="Basic and acidic residues" evidence="7">
    <location>
        <begin position="307"/>
        <end position="318"/>
    </location>
</feature>
<evidence type="ECO:0000256" key="4">
    <source>
        <dbReference type="ARBA" id="ARBA00022723"/>
    </source>
</evidence>
<evidence type="ECO:0000256" key="6">
    <source>
        <dbReference type="RuleBase" id="RU367011"/>
    </source>
</evidence>
<dbReference type="PROSITE" id="PS00162">
    <property type="entry name" value="ALPHA_CA_1"/>
    <property type="match status" value="1"/>
</dbReference>
<evidence type="ECO:0000259" key="8">
    <source>
        <dbReference type="PROSITE" id="PS51144"/>
    </source>
</evidence>
<dbReference type="GO" id="GO:0005576">
    <property type="term" value="C:extracellular region"/>
    <property type="evidence" value="ECO:0007669"/>
    <property type="project" value="UniProtKB-SubCell"/>
</dbReference>
<dbReference type="GO" id="GO:0004089">
    <property type="term" value="F:carbonate dehydratase activity"/>
    <property type="evidence" value="ECO:0007669"/>
    <property type="project" value="UniProtKB-UniRule"/>
</dbReference>
<dbReference type="InterPro" id="IPR001148">
    <property type="entry name" value="CA_dom"/>
</dbReference>
<keyword evidence="3" id="KW-0964">Secreted</keyword>
<dbReference type="PANTHER" id="PTHR18952:SF208">
    <property type="entry name" value="CARBONIC ANHYDRASE XA-RELATED"/>
    <property type="match status" value="1"/>
</dbReference>
<feature type="region of interest" description="Disordered" evidence="7">
    <location>
        <begin position="204"/>
        <end position="235"/>
    </location>
</feature>
<proteinExistence type="inferred from homology"/>
<dbReference type="InterPro" id="IPR018338">
    <property type="entry name" value="Carbonic_anhydrase_a-class_CS"/>
</dbReference>
<evidence type="ECO:0000313" key="10">
    <source>
        <dbReference type="Proteomes" id="UP000005408"/>
    </source>
</evidence>
<comment type="subcellular location">
    <subcellularLocation>
        <location evidence="1">Secreted</location>
    </subcellularLocation>
</comment>
<dbReference type="EnsemblMetazoa" id="G16188.1">
    <property type="protein sequence ID" value="G16188.1:cds"/>
    <property type="gene ID" value="G16188"/>
</dbReference>
<protein>
    <recommendedName>
        <fullName evidence="6">Carbonic anhydrase</fullName>
        <ecNumber evidence="6">4.2.1.1</ecNumber>
    </recommendedName>
</protein>
<evidence type="ECO:0000256" key="1">
    <source>
        <dbReference type="ARBA" id="ARBA00004613"/>
    </source>
</evidence>
<dbReference type="GO" id="GO:0008270">
    <property type="term" value="F:zinc ion binding"/>
    <property type="evidence" value="ECO:0007669"/>
    <property type="project" value="UniProtKB-UniRule"/>
</dbReference>
<keyword evidence="6" id="KW-0456">Lyase</keyword>
<dbReference type="PROSITE" id="PS51144">
    <property type="entry name" value="ALPHA_CA_2"/>
    <property type="match status" value="1"/>
</dbReference>
<dbReference type="CDD" id="cd00326">
    <property type="entry name" value="alpha_CA"/>
    <property type="match status" value="1"/>
</dbReference>
<evidence type="ECO:0000313" key="9">
    <source>
        <dbReference type="EnsemblMetazoa" id="G16188.1:cds"/>
    </source>
</evidence>
<dbReference type="Proteomes" id="UP000005408">
    <property type="component" value="Unassembled WGS sequence"/>
</dbReference>
<feature type="region of interest" description="Disordered" evidence="7">
    <location>
        <begin position="307"/>
        <end position="338"/>
    </location>
</feature>
<feature type="signal peptide" evidence="6">
    <location>
        <begin position="1"/>
        <end position="22"/>
    </location>
</feature>
<comment type="similarity">
    <text evidence="2 6">Belongs to the alpha-carbonic anhydrase family.</text>
</comment>
<dbReference type="Pfam" id="PF00194">
    <property type="entry name" value="Carb_anhydrase"/>
    <property type="match status" value="2"/>
</dbReference>
<feature type="compositionally biased region" description="Acidic residues" evidence="7">
    <location>
        <begin position="208"/>
        <end position="227"/>
    </location>
</feature>
<dbReference type="InterPro" id="IPR023561">
    <property type="entry name" value="Carbonic_anhydrase_a-class"/>
</dbReference>
<feature type="chain" id="PRO_5036518989" description="Carbonic anhydrase" evidence="6">
    <location>
        <begin position="23"/>
        <end position="431"/>
    </location>
</feature>
<sequence>MKMAALYWLVFLGSLCIGTVESAGYLYRMPHHGDVCYYEDLKNAHFSYDEETCRRPQEWCYLHKCWTTCGSTRRQSPINLDTSEARRTKASFQLYNKDKRVPAFTYNNGHAPHFSVKLNETKRNITLKLKSVSGRNPNEEYILADLHIHLGKEKDVGSEHSIDGKFYPMEAHMVFYNSKYGDISQAKPKDDGLVVIGVMIKAKRGHDDDDDDDDNNDNDDDEEEDDGYEKGDDKERSEWESAWGHKYTYTRVCCHRNYGDYKHNGDGEDYFSKKCYKGNKKCKVRYARTLSHIMEKYYEKIKEYHHNEEEPKETKDPENLQCGEKPSDKTIQSECTRGGGHPEETYDVHCGISPVDVLPLDQRFYTYPGSLTTPPCYESVQWIVYKCPIKVSRKAFKALQHVEDAEKKPLNHHGVKRPIKINEFFNVSKNF</sequence>
<dbReference type="SMART" id="SM01057">
    <property type="entry name" value="Carb_anhydrase"/>
    <property type="match status" value="1"/>
</dbReference>
<keyword evidence="4 6" id="KW-0479">Metal-binding</keyword>
<name>A0A8W8J0A8_MAGGI</name>
<dbReference type="GO" id="GO:0006730">
    <property type="term" value="P:one-carbon metabolic process"/>
    <property type="evidence" value="ECO:0007669"/>
    <property type="project" value="TreeGrafter"/>
</dbReference>
<comment type="catalytic activity">
    <reaction evidence="6">
        <text>hydrogencarbonate + H(+) = CO2 + H2O</text>
        <dbReference type="Rhea" id="RHEA:10748"/>
        <dbReference type="ChEBI" id="CHEBI:15377"/>
        <dbReference type="ChEBI" id="CHEBI:15378"/>
        <dbReference type="ChEBI" id="CHEBI:16526"/>
        <dbReference type="ChEBI" id="CHEBI:17544"/>
        <dbReference type="EC" id="4.2.1.1"/>
    </reaction>
</comment>
<evidence type="ECO:0000256" key="3">
    <source>
        <dbReference type="ARBA" id="ARBA00022525"/>
    </source>
</evidence>
<comment type="function">
    <text evidence="6">Reversible hydration of carbon dioxide.</text>
</comment>
<evidence type="ECO:0000256" key="2">
    <source>
        <dbReference type="ARBA" id="ARBA00010718"/>
    </source>
</evidence>
<keyword evidence="10" id="KW-1185">Reference proteome</keyword>
<dbReference type="InterPro" id="IPR036398">
    <property type="entry name" value="CA_dom_sf"/>
</dbReference>
<dbReference type="PANTHER" id="PTHR18952">
    <property type="entry name" value="CARBONIC ANHYDRASE"/>
    <property type="match status" value="1"/>
</dbReference>
<organism evidence="9 10">
    <name type="scientific">Magallana gigas</name>
    <name type="common">Pacific oyster</name>
    <name type="synonym">Crassostrea gigas</name>
    <dbReference type="NCBI Taxonomy" id="29159"/>
    <lineage>
        <taxon>Eukaryota</taxon>
        <taxon>Metazoa</taxon>
        <taxon>Spiralia</taxon>
        <taxon>Lophotrochozoa</taxon>
        <taxon>Mollusca</taxon>
        <taxon>Bivalvia</taxon>
        <taxon>Autobranchia</taxon>
        <taxon>Pteriomorphia</taxon>
        <taxon>Ostreida</taxon>
        <taxon>Ostreoidea</taxon>
        <taxon>Ostreidae</taxon>
        <taxon>Magallana</taxon>
    </lineage>
</organism>
<dbReference type="AlphaFoldDB" id="A0A8W8J0A8"/>
<comment type="cofactor">
    <cofactor evidence="6">
        <name>Zn(2+)</name>
        <dbReference type="ChEBI" id="CHEBI:29105"/>
    </cofactor>
</comment>
<dbReference type="SUPFAM" id="SSF51069">
    <property type="entry name" value="Carbonic anhydrase"/>
    <property type="match status" value="1"/>
</dbReference>
<reference evidence="9" key="1">
    <citation type="submission" date="2022-08" db="UniProtKB">
        <authorList>
            <consortium name="EnsemblMetazoa"/>
        </authorList>
    </citation>
    <scope>IDENTIFICATION</scope>
    <source>
        <strain evidence="9">05x7-T-G4-1.051#20</strain>
    </source>
</reference>